<evidence type="ECO:0000313" key="13">
    <source>
        <dbReference type="Proteomes" id="UP000177870"/>
    </source>
</evidence>
<comment type="catalytic activity">
    <reaction evidence="5">
        <text>3-phenylpyruvate = enol-phenylpyruvate</text>
        <dbReference type="Rhea" id="RHEA:17097"/>
        <dbReference type="ChEBI" id="CHEBI:16815"/>
        <dbReference type="ChEBI" id="CHEBI:18005"/>
        <dbReference type="EC" id="5.3.2.1"/>
    </reaction>
</comment>
<comment type="subcellular location">
    <subcellularLocation>
        <location evidence="1">Secreted</location>
    </subcellularLocation>
</comment>
<evidence type="ECO:0000256" key="10">
    <source>
        <dbReference type="ARBA" id="ARBA00041912"/>
    </source>
</evidence>
<evidence type="ECO:0000313" key="12">
    <source>
        <dbReference type="EMBL" id="AOX02443.1"/>
    </source>
</evidence>
<dbReference type="EMBL" id="CP017599">
    <property type="protein sequence ID" value="AOX02443.1"/>
    <property type="molecule type" value="Genomic_DNA"/>
</dbReference>
<accession>A0A1D8TY34</accession>
<dbReference type="Gene3D" id="3.30.429.10">
    <property type="entry name" value="Macrophage Migration Inhibitory Factor"/>
    <property type="match status" value="1"/>
</dbReference>
<dbReference type="EC" id="5.3.2.1" evidence="8"/>
<reference evidence="13" key="1">
    <citation type="submission" date="2016-10" db="EMBL/GenBank/DDBJ databases">
        <title>Comparative genomics uncovers the prolific and rare metabolic potential of the cyanobacterial genus Moorea.</title>
        <authorList>
            <person name="Leao T."/>
            <person name="Castelao G."/>
            <person name="Korobeynikov A."/>
            <person name="Monroe E.A."/>
            <person name="Podell S."/>
            <person name="Glukhov E."/>
            <person name="Allen E."/>
            <person name="Gerwick W.H."/>
            <person name="Gerwick L."/>
        </authorList>
    </citation>
    <scope>NUCLEOTIDE SEQUENCE [LARGE SCALE GENOMIC DNA]</scope>
    <source>
        <strain evidence="13">PAL-8-15-08-1</strain>
    </source>
</reference>
<evidence type="ECO:0000256" key="4">
    <source>
        <dbReference type="ARBA" id="ARBA00023235"/>
    </source>
</evidence>
<dbReference type="STRING" id="1458985.BJP34_26070"/>
<evidence type="ECO:0000256" key="8">
    <source>
        <dbReference type="ARBA" id="ARBA00039086"/>
    </source>
</evidence>
<evidence type="ECO:0000256" key="1">
    <source>
        <dbReference type="ARBA" id="ARBA00004613"/>
    </source>
</evidence>
<dbReference type="KEGG" id="mpro:BJP34_26070"/>
<dbReference type="Pfam" id="PF01187">
    <property type="entry name" value="MIF"/>
    <property type="match status" value="1"/>
</dbReference>
<evidence type="ECO:0000256" key="9">
    <source>
        <dbReference type="ARBA" id="ARBA00041631"/>
    </source>
</evidence>
<evidence type="ECO:0000256" key="5">
    <source>
        <dbReference type="ARBA" id="ARBA00036735"/>
    </source>
</evidence>
<dbReference type="InterPro" id="IPR014347">
    <property type="entry name" value="Tautomerase/MIF_sf"/>
</dbReference>
<dbReference type="AlphaFoldDB" id="A0A1D8TY34"/>
<dbReference type="InterPro" id="IPR001398">
    <property type="entry name" value="Macrophage_inhib_fac"/>
</dbReference>
<comment type="catalytic activity">
    <reaction evidence="6">
        <text>L-dopachrome = 5,6-dihydroxyindole-2-carboxylate</text>
        <dbReference type="Rhea" id="RHEA:13041"/>
        <dbReference type="ChEBI" id="CHEBI:16875"/>
        <dbReference type="ChEBI" id="CHEBI:57509"/>
        <dbReference type="EC" id="5.3.3.12"/>
    </reaction>
</comment>
<dbReference type="GO" id="GO:0005615">
    <property type="term" value="C:extracellular space"/>
    <property type="evidence" value="ECO:0007669"/>
    <property type="project" value="UniProtKB-KW"/>
</dbReference>
<keyword evidence="2" id="KW-0202">Cytokine</keyword>
<dbReference type="PANTHER" id="PTHR11954:SF6">
    <property type="entry name" value="MACROPHAGE MIGRATION INHIBITORY FACTOR"/>
    <property type="match status" value="1"/>
</dbReference>
<evidence type="ECO:0000256" key="2">
    <source>
        <dbReference type="ARBA" id="ARBA00022514"/>
    </source>
</evidence>
<sequence length="117" mass="12734">MPLIKVQTSIDAPESAAVEGLLKSLSGKLAEHVGKPEAYVMTAFEPGVAMTFAGSFDPVCYVEIKNIGTMKPTQTKAMSQDFCKTINETLGVALNRIYIEFADAQRHMWGWNGSTFG</sequence>
<evidence type="ECO:0000256" key="3">
    <source>
        <dbReference type="ARBA" id="ARBA00022525"/>
    </source>
</evidence>
<dbReference type="EC" id="5.3.3.12" evidence="7"/>
<dbReference type="RefSeq" id="WP_070394851.1">
    <property type="nucleotide sequence ID" value="NZ_CP017599.1"/>
</dbReference>
<evidence type="ECO:0000256" key="6">
    <source>
        <dbReference type="ARBA" id="ARBA00036823"/>
    </source>
</evidence>
<keyword evidence="3" id="KW-0964">Secreted</keyword>
<evidence type="ECO:0000256" key="7">
    <source>
        <dbReference type="ARBA" id="ARBA00038932"/>
    </source>
</evidence>
<dbReference type="PANTHER" id="PTHR11954">
    <property type="entry name" value="D-DOPACHROME DECARBOXYLASE"/>
    <property type="match status" value="1"/>
</dbReference>
<dbReference type="OrthoDB" id="5769863at2"/>
<evidence type="ECO:0000256" key="11">
    <source>
        <dbReference type="ARBA" id="ARBA00042730"/>
    </source>
</evidence>
<name>A0A1D8TY34_9CYAN</name>
<proteinExistence type="predicted"/>
<gene>
    <name evidence="12" type="ORF">BJP34_26070</name>
</gene>
<dbReference type="GO" id="GO:0004167">
    <property type="term" value="F:dopachrome isomerase activity"/>
    <property type="evidence" value="ECO:0007669"/>
    <property type="project" value="UniProtKB-EC"/>
</dbReference>
<dbReference type="GO" id="GO:0050178">
    <property type="term" value="F:phenylpyruvate tautomerase activity"/>
    <property type="evidence" value="ECO:0007669"/>
    <property type="project" value="UniProtKB-EC"/>
</dbReference>
<dbReference type="SUPFAM" id="SSF55331">
    <property type="entry name" value="Tautomerase/MIF"/>
    <property type="match status" value="1"/>
</dbReference>
<protein>
    <recommendedName>
        <fullName evidence="11">L-dopachrome isomerase</fullName>
        <ecNumber evidence="8">5.3.2.1</ecNumber>
        <ecNumber evidence="7">5.3.3.12</ecNumber>
    </recommendedName>
    <alternativeName>
        <fullName evidence="9">L-dopachrome tautomerase</fullName>
    </alternativeName>
    <alternativeName>
        <fullName evidence="10">Phenylpyruvate tautomerase</fullName>
    </alternativeName>
</protein>
<organism evidence="12 13">
    <name type="scientific">Moorena producens PAL-8-15-08-1</name>
    <dbReference type="NCBI Taxonomy" id="1458985"/>
    <lineage>
        <taxon>Bacteria</taxon>
        <taxon>Bacillati</taxon>
        <taxon>Cyanobacteriota</taxon>
        <taxon>Cyanophyceae</taxon>
        <taxon>Coleofasciculales</taxon>
        <taxon>Coleofasciculaceae</taxon>
        <taxon>Moorena</taxon>
    </lineage>
</organism>
<dbReference type="Proteomes" id="UP000177870">
    <property type="component" value="Chromosome"/>
</dbReference>
<dbReference type="GO" id="GO:0005125">
    <property type="term" value="F:cytokine activity"/>
    <property type="evidence" value="ECO:0007669"/>
    <property type="project" value="UniProtKB-KW"/>
</dbReference>
<keyword evidence="4" id="KW-0413">Isomerase</keyword>